<organism evidence="5 6">
    <name type="scientific">Mola mola</name>
    <name type="common">Ocean sunfish</name>
    <name type="synonym">Tetraodon mola</name>
    <dbReference type="NCBI Taxonomy" id="94237"/>
    <lineage>
        <taxon>Eukaryota</taxon>
        <taxon>Metazoa</taxon>
        <taxon>Chordata</taxon>
        <taxon>Craniata</taxon>
        <taxon>Vertebrata</taxon>
        <taxon>Euteleostomi</taxon>
        <taxon>Actinopterygii</taxon>
        <taxon>Neopterygii</taxon>
        <taxon>Teleostei</taxon>
        <taxon>Neoteleostei</taxon>
        <taxon>Acanthomorphata</taxon>
        <taxon>Eupercaria</taxon>
        <taxon>Tetraodontiformes</taxon>
        <taxon>Molidae</taxon>
        <taxon>Mola</taxon>
    </lineage>
</organism>
<dbReference type="SMART" id="SM00255">
    <property type="entry name" value="TIR"/>
    <property type="match status" value="1"/>
</dbReference>
<dbReference type="PANTHER" id="PTHR11890">
    <property type="entry name" value="INTERLEUKIN-1 RECEPTOR FAMILY MEMBER"/>
    <property type="match status" value="1"/>
</dbReference>
<dbReference type="PRINTS" id="PR01537">
    <property type="entry name" value="INTRLKN1R1F"/>
</dbReference>
<dbReference type="OMA" id="FKCFGEG"/>
<dbReference type="SUPFAM" id="SSF48726">
    <property type="entry name" value="Immunoglobulin"/>
    <property type="match status" value="2"/>
</dbReference>
<dbReference type="Proteomes" id="UP000261620">
    <property type="component" value="Unplaced"/>
</dbReference>
<dbReference type="GO" id="GO:0007165">
    <property type="term" value="P:signal transduction"/>
    <property type="evidence" value="ECO:0007669"/>
    <property type="project" value="InterPro"/>
</dbReference>
<protein>
    <recommendedName>
        <fullName evidence="4">TIR domain-containing protein</fullName>
    </recommendedName>
</protein>
<feature type="domain" description="TIR" evidence="4">
    <location>
        <begin position="310"/>
        <end position="465"/>
    </location>
</feature>
<sequence length="479" mass="54672">YNLHEGEAFHFVPFDLDEDLSDDEVIWYKNNRQSELISTNESQSVHYHGSALFFLNLCTEDSGIYTAHDKVKLLHVSCKFLSYDIIPPLLPLFLLLQNFDLIKNRSDPFLWIHNSTKKDEAIYTCTCTWTHNHKEYKSSGSRRLKNKGVKALLEPRNTGVPVNFSIYGHALLTEIIKLRCEVFCGSNVQPHCHASWRVNGVLVNREGYNQSSQMYGLNGKTTATKPNTISTAVLTIEKVSASDFNTEFKCIGQGFYLRVNRTLTLKRRGEGVCVLLFCVFAAALVKCFTIDLALLFRPCVSQINHSEDKRTYDAYVVYQMQRIDKTTEDALGRFITKTLPSVLEDKCGYRLFIHGRDDIPGEDHLEQVEDRMQQSKRLMVILTPGSGPEVTDQHPFSTYLQIGIHHALIQSEISVILIQIGDTGPEGYTYLPPGLQHLILKSAPIRWREDAWRNSRFWKRVRYLMPARPATKCSQSAAV</sequence>
<evidence type="ECO:0000256" key="1">
    <source>
        <dbReference type="ARBA" id="ARBA00023157"/>
    </source>
</evidence>
<evidence type="ECO:0000313" key="6">
    <source>
        <dbReference type="Proteomes" id="UP000261620"/>
    </source>
</evidence>
<evidence type="ECO:0000256" key="2">
    <source>
        <dbReference type="ARBA" id="ARBA00023180"/>
    </source>
</evidence>
<dbReference type="InterPro" id="IPR035897">
    <property type="entry name" value="Toll_tir_struct_dom_sf"/>
</dbReference>
<dbReference type="InterPro" id="IPR013783">
    <property type="entry name" value="Ig-like_fold"/>
</dbReference>
<evidence type="ECO:0000256" key="3">
    <source>
        <dbReference type="ARBA" id="ARBA00023319"/>
    </source>
</evidence>
<keyword evidence="6" id="KW-1185">Reference proteome</keyword>
<dbReference type="Ensembl" id="ENSMMOT00000026202.1">
    <property type="protein sequence ID" value="ENSMMOP00000025764.1"/>
    <property type="gene ID" value="ENSMMOG00000019531.1"/>
</dbReference>
<dbReference type="PANTHER" id="PTHR11890:SF26">
    <property type="entry name" value="INTERLEUKIN-1 RECEPTOR TYPE 1"/>
    <property type="match status" value="1"/>
</dbReference>
<evidence type="ECO:0000259" key="4">
    <source>
        <dbReference type="PROSITE" id="PS50104"/>
    </source>
</evidence>
<dbReference type="InterPro" id="IPR000157">
    <property type="entry name" value="TIR_dom"/>
</dbReference>
<keyword evidence="3" id="KW-0393">Immunoglobulin domain</keyword>
<dbReference type="Gene3D" id="2.60.40.10">
    <property type="entry name" value="Immunoglobulins"/>
    <property type="match status" value="3"/>
</dbReference>
<keyword evidence="2" id="KW-0325">Glycoprotein</keyword>
<name>A0A3Q3XHK6_MOLML</name>
<keyword evidence="1" id="KW-1015">Disulfide bond</keyword>
<proteinExistence type="predicted"/>
<dbReference type="PROSITE" id="PS50104">
    <property type="entry name" value="TIR"/>
    <property type="match status" value="1"/>
</dbReference>
<dbReference type="SUPFAM" id="SSF52200">
    <property type="entry name" value="Toll/Interleukin receptor TIR domain"/>
    <property type="match status" value="1"/>
</dbReference>
<dbReference type="InterPro" id="IPR036179">
    <property type="entry name" value="Ig-like_dom_sf"/>
</dbReference>
<dbReference type="InterPro" id="IPR015621">
    <property type="entry name" value="IL-1_rcpt_fam"/>
</dbReference>
<dbReference type="STRING" id="94237.ENSMMOP00000025764"/>
<accession>A0A3Q3XHK6</accession>
<evidence type="ECO:0000313" key="5">
    <source>
        <dbReference type="Ensembl" id="ENSMMOP00000025764.1"/>
    </source>
</evidence>
<dbReference type="FunFam" id="3.40.50.10140:FF:000009">
    <property type="entry name" value="X-linked interleukin-1 receptor accessory protein-like 1"/>
    <property type="match status" value="1"/>
</dbReference>
<reference evidence="5" key="1">
    <citation type="submission" date="2025-08" db="UniProtKB">
        <authorList>
            <consortium name="Ensembl"/>
        </authorList>
    </citation>
    <scope>IDENTIFICATION</scope>
</reference>
<reference evidence="5" key="2">
    <citation type="submission" date="2025-09" db="UniProtKB">
        <authorList>
            <consortium name="Ensembl"/>
        </authorList>
    </citation>
    <scope>IDENTIFICATION</scope>
</reference>
<dbReference type="AlphaFoldDB" id="A0A3Q3XHK6"/>
<dbReference type="Pfam" id="PF01582">
    <property type="entry name" value="TIR"/>
    <property type="match status" value="1"/>
</dbReference>
<dbReference type="Gene3D" id="3.40.50.10140">
    <property type="entry name" value="Toll/interleukin-1 receptor homology (TIR) domain"/>
    <property type="match status" value="1"/>
</dbReference>